<name>A0ACC0WKV0_9STRA</name>
<accession>A0ACC0WKV0</accession>
<reference evidence="1 2" key="1">
    <citation type="journal article" date="2022" name="bioRxiv">
        <title>The genome of the oomycete Peronosclerospora sorghi, a cosmopolitan pathogen of maize and sorghum, is inflated with dispersed pseudogenes.</title>
        <authorList>
            <person name="Fletcher K."/>
            <person name="Martin F."/>
            <person name="Isakeit T."/>
            <person name="Cavanaugh K."/>
            <person name="Magill C."/>
            <person name="Michelmore R."/>
        </authorList>
    </citation>
    <scope>NUCLEOTIDE SEQUENCE [LARGE SCALE GENOMIC DNA]</scope>
    <source>
        <strain evidence="1">P6</strain>
    </source>
</reference>
<dbReference type="EMBL" id="CM047591">
    <property type="protein sequence ID" value="KAI9918926.1"/>
    <property type="molecule type" value="Genomic_DNA"/>
</dbReference>
<dbReference type="Proteomes" id="UP001163321">
    <property type="component" value="Chromosome 12"/>
</dbReference>
<gene>
    <name evidence="1" type="ORF">PsorP6_012051</name>
</gene>
<comment type="caution">
    <text evidence="1">The sequence shown here is derived from an EMBL/GenBank/DDBJ whole genome shotgun (WGS) entry which is preliminary data.</text>
</comment>
<keyword evidence="2" id="KW-1185">Reference proteome</keyword>
<proteinExistence type="predicted"/>
<protein>
    <submittedName>
        <fullName evidence="1">Uncharacterized protein</fullName>
    </submittedName>
</protein>
<organism evidence="1 2">
    <name type="scientific">Peronosclerospora sorghi</name>
    <dbReference type="NCBI Taxonomy" id="230839"/>
    <lineage>
        <taxon>Eukaryota</taxon>
        <taxon>Sar</taxon>
        <taxon>Stramenopiles</taxon>
        <taxon>Oomycota</taxon>
        <taxon>Peronosporomycetes</taxon>
        <taxon>Peronosporales</taxon>
        <taxon>Peronosporaceae</taxon>
        <taxon>Peronosclerospora</taxon>
    </lineage>
</organism>
<evidence type="ECO:0000313" key="2">
    <source>
        <dbReference type="Proteomes" id="UP001163321"/>
    </source>
</evidence>
<evidence type="ECO:0000313" key="1">
    <source>
        <dbReference type="EMBL" id="KAI9918926.1"/>
    </source>
</evidence>
<sequence>MRTLHFVVVACTSEDAAFPASTLDPHDSTRKGYMTAKYRTALFCRQIHDISARSNCSYPQELVLQLQDGRCRVHQVQLLSHQTHIATKIDVFLSLNLSFHGDATRFSRLGFFTLKANTESNYSARELKTVHINQDAVLLKLRIHSCHVNEHNVYNQVGIMAITLCGEPLELLPHHSTRKASVVAQSTNHTNREGMGELTFDQRFDAKTAARIHEIQVAKDQAVASEDYDQAKRLKQMEDHFKSIGVQLARLEAEKRDAVAKEDYDQAKQIKLEIKRLEATLSSTETQPILPVPAVAVSPAIDETRSVAAQSTSLNYLPTRIDSENFQDEESGSANDDDDSNLKQPSQRLLSSNPGLYADGSVDGDQEDGNIGDPNAHFKGIPDAENLPDPDKLPAALAKESEELIAVIGPFLTRCFYSNLWTHRDAAIRKVTMEMDNYAVQPMRLLEVCSIVAQSGAGDCIVPVTLSAFGLLDRMVSFGAQILKDDMCRILDNSMTPLVNKLGEFQSKVRDEAMILLEHFAAAENVGIAFVVAHLTRRSKKALGVKLLLGRLLVLKRFLVQFELVPTSDFSAPGIMGFLDDCNCFAHYSREIRDVAKKITVSLYRAVGNEVEGYLKSLRPKVLEEYQAAFEAAETAKAAARSFSASRRNEELQEGQAHDLDDADSEEEESVDEYTCPFCGVVDEQFDSEYLDRHFWESCRMLTPCKMCGQVIEISSLNEHLLAECEMQHNHRECPRCGEAITLKFYERHVALNDCPARAPLHRANRCPLCHDDILPGKKGWRHHLIDEGCRKNPRK</sequence>